<dbReference type="Proteomes" id="UP000219546">
    <property type="component" value="Unassembled WGS sequence"/>
</dbReference>
<gene>
    <name evidence="1" type="ORF">SAMN05877753_102761</name>
</gene>
<sequence length="439" mass="50702">MKHILMGGLAALSIILLSGCQSVSNHVNTIEQYIEEEKPNLAIESFNKAMADSSLSEKGKERIKNKITPDLLASIEKVTEDYIHKKEDYELVSLILETYKNIDIPEVSGLIKQKEEELGPIHEARDKLAKGLEAIDNKQYVEGIQLLAQVARNTPEYEVAREEAQKARKTYFDETFEQSQRLFLNREYEEAYLLLNQLYVSFENTAVENKIEEFRLALLESKIAEADDFADENKYTEAFAILDHVEEIIGEDELITLKREDYTFMQTRFWDELLTAYEGQTTQYYDEFGAFTVVAPKDHSAEYVDIFPSETSFYPRLVVADGYSYLEVVAGFGDSDWLYLEAIAFLVDGEQFTWTVDYYSVMDDYDEYGVYEWMIIDESIQPMLLDDLRKIANSKNAVLRFQGNGYIEHIITDKEKEQIRLFLDLIEAFGTEIEFGPTV</sequence>
<organism evidence="1 2">
    <name type="scientific">Bacillus oleivorans</name>
    <dbReference type="NCBI Taxonomy" id="1448271"/>
    <lineage>
        <taxon>Bacteria</taxon>
        <taxon>Bacillati</taxon>
        <taxon>Bacillota</taxon>
        <taxon>Bacilli</taxon>
        <taxon>Bacillales</taxon>
        <taxon>Bacillaceae</taxon>
        <taxon>Bacillus</taxon>
    </lineage>
</organism>
<proteinExistence type="predicted"/>
<protein>
    <submittedName>
        <fullName evidence="1">Uncharacterized protein</fullName>
    </submittedName>
</protein>
<name>A0A285CMV9_9BACI</name>
<evidence type="ECO:0000313" key="1">
    <source>
        <dbReference type="EMBL" id="SNX68851.1"/>
    </source>
</evidence>
<dbReference type="OrthoDB" id="795031at2"/>
<dbReference type="PROSITE" id="PS51257">
    <property type="entry name" value="PROKAR_LIPOPROTEIN"/>
    <property type="match status" value="1"/>
</dbReference>
<evidence type="ECO:0000313" key="2">
    <source>
        <dbReference type="Proteomes" id="UP000219546"/>
    </source>
</evidence>
<reference evidence="1 2" key="1">
    <citation type="submission" date="2017-08" db="EMBL/GenBank/DDBJ databases">
        <authorList>
            <person name="de Groot N.N."/>
        </authorList>
    </citation>
    <scope>NUCLEOTIDE SEQUENCE [LARGE SCALE GENOMIC DNA]</scope>
    <source>
        <strain evidence="1 2">JC228</strain>
    </source>
</reference>
<accession>A0A285CMV9</accession>
<dbReference type="EMBL" id="OAOP01000002">
    <property type="protein sequence ID" value="SNX68851.1"/>
    <property type="molecule type" value="Genomic_DNA"/>
</dbReference>
<keyword evidence="2" id="KW-1185">Reference proteome</keyword>
<dbReference type="AlphaFoldDB" id="A0A285CMV9"/>
<dbReference type="RefSeq" id="WP_097157907.1">
    <property type="nucleotide sequence ID" value="NZ_JBEPMQ010000001.1"/>
</dbReference>